<evidence type="ECO:0000256" key="1">
    <source>
        <dbReference type="SAM" id="Phobius"/>
    </source>
</evidence>
<accession>A0A8S5S6E3</accession>
<keyword evidence="1" id="KW-0812">Transmembrane</keyword>
<proteinExistence type="predicted"/>
<keyword evidence="1" id="KW-0472">Membrane</keyword>
<organism evidence="2">
    <name type="scientific">Siphoviridae sp. ctqwY3</name>
    <dbReference type="NCBI Taxonomy" id="2827951"/>
    <lineage>
        <taxon>Viruses</taxon>
        <taxon>Duplodnaviria</taxon>
        <taxon>Heunggongvirae</taxon>
        <taxon>Uroviricota</taxon>
        <taxon>Caudoviricetes</taxon>
    </lineage>
</organism>
<sequence length="73" mass="8393">MKKRRLKKSVKIGAIKLLITIIVLVASVILYLNVGNWGQLAQSSHFYEYVTILVWVWLFFGPMSVLTLLWGEV</sequence>
<keyword evidence="1" id="KW-1133">Transmembrane helix</keyword>
<name>A0A8S5S6E3_9CAUD</name>
<evidence type="ECO:0000313" key="2">
    <source>
        <dbReference type="EMBL" id="DAF46613.1"/>
    </source>
</evidence>
<feature type="transmembrane region" description="Helical" evidence="1">
    <location>
        <begin position="12"/>
        <end position="32"/>
    </location>
</feature>
<reference evidence="2" key="1">
    <citation type="journal article" date="2021" name="Proc. Natl. Acad. Sci. U.S.A.">
        <title>A Catalog of Tens of Thousands of Viruses from Human Metagenomes Reveals Hidden Associations with Chronic Diseases.</title>
        <authorList>
            <person name="Tisza M.J."/>
            <person name="Buck C.B."/>
        </authorList>
    </citation>
    <scope>NUCLEOTIDE SEQUENCE</scope>
    <source>
        <strain evidence="2">CtqwY3</strain>
    </source>
</reference>
<feature type="transmembrane region" description="Helical" evidence="1">
    <location>
        <begin position="52"/>
        <end position="71"/>
    </location>
</feature>
<protein>
    <submittedName>
        <fullName evidence="2">Uncharacterized protein</fullName>
    </submittedName>
</protein>
<dbReference type="EMBL" id="BK032541">
    <property type="protein sequence ID" value="DAF46613.1"/>
    <property type="molecule type" value="Genomic_DNA"/>
</dbReference>